<dbReference type="InterPro" id="IPR013078">
    <property type="entry name" value="His_Pase_superF_clade-1"/>
</dbReference>
<organism evidence="2 3">
    <name type="scientific">Halalkalibaculum roseum</name>
    <dbReference type="NCBI Taxonomy" id="2709311"/>
    <lineage>
        <taxon>Bacteria</taxon>
        <taxon>Pseudomonadati</taxon>
        <taxon>Balneolota</taxon>
        <taxon>Balneolia</taxon>
        <taxon>Balneolales</taxon>
        <taxon>Balneolaceae</taxon>
        <taxon>Halalkalibaculum</taxon>
    </lineage>
</organism>
<comment type="caution">
    <text evidence="2">The sequence shown here is derived from an EMBL/GenBank/DDBJ whole genome shotgun (WGS) entry which is preliminary data.</text>
</comment>
<protein>
    <submittedName>
        <fullName evidence="2">Histidine phosphatase family protein</fullName>
    </submittedName>
</protein>
<dbReference type="EMBL" id="JAALLT010000002">
    <property type="protein sequence ID" value="NGP75901.1"/>
    <property type="molecule type" value="Genomic_DNA"/>
</dbReference>
<proteinExistence type="predicted"/>
<sequence>MKRYFLFNLFLLLFFSTSFITNAHAQELTTFILVRHAEKVDTDDSDPALSEEGISRALRLDAHLRHTELSAIYSTPFLRTRSTVQPVADTHGLPILDYDPFSGDLIEELETSQRGGTILIVGHSNTIPDLVNRLLDSSDMEQLEESEYDKLFIITVSEIGDGTFLELTY</sequence>
<dbReference type="SMART" id="SM00855">
    <property type="entry name" value="PGAM"/>
    <property type="match status" value="1"/>
</dbReference>
<name>A0A6M1SKR4_9BACT</name>
<dbReference type="Pfam" id="PF00300">
    <property type="entry name" value="His_Phos_1"/>
    <property type="match status" value="1"/>
</dbReference>
<reference evidence="2 3" key="1">
    <citation type="submission" date="2020-02" db="EMBL/GenBank/DDBJ databases">
        <title>Balneolaceae bacterium YR4-1, complete genome.</title>
        <authorList>
            <person name="Li Y."/>
            <person name="Wu S."/>
        </authorList>
    </citation>
    <scope>NUCLEOTIDE SEQUENCE [LARGE SCALE GENOMIC DNA]</scope>
    <source>
        <strain evidence="2 3">YR4-1</strain>
    </source>
</reference>
<dbReference type="SUPFAM" id="SSF53254">
    <property type="entry name" value="Phosphoglycerate mutase-like"/>
    <property type="match status" value="1"/>
</dbReference>
<dbReference type="Gene3D" id="3.40.50.1240">
    <property type="entry name" value="Phosphoglycerate mutase-like"/>
    <property type="match status" value="1"/>
</dbReference>
<keyword evidence="3" id="KW-1185">Reference proteome</keyword>
<gene>
    <name evidence="2" type="ORF">G3570_04600</name>
</gene>
<evidence type="ECO:0000256" key="1">
    <source>
        <dbReference type="SAM" id="SignalP"/>
    </source>
</evidence>
<dbReference type="RefSeq" id="WP_165139773.1">
    <property type="nucleotide sequence ID" value="NZ_JAALLT010000002.1"/>
</dbReference>
<feature type="chain" id="PRO_5026920657" evidence="1">
    <location>
        <begin position="26"/>
        <end position="169"/>
    </location>
</feature>
<dbReference type="AlphaFoldDB" id="A0A6M1SKR4"/>
<dbReference type="CDD" id="cd07067">
    <property type="entry name" value="HP_PGM_like"/>
    <property type="match status" value="1"/>
</dbReference>
<dbReference type="Proteomes" id="UP000473278">
    <property type="component" value="Unassembled WGS sequence"/>
</dbReference>
<dbReference type="InterPro" id="IPR029033">
    <property type="entry name" value="His_PPase_superfam"/>
</dbReference>
<evidence type="ECO:0000313" key="3">
    <source>
        <dbReference type="Proteomes" id="UP000473278"/>
    </source>
</evidence>
<keyword evidence="1" id="KW-0732">Signal</keyword>
<feature type="signal peptide" evidence="1">
    <location>
        <begin position="1"/>
        <end position="25"/>
    </location>
</feature>
<accession>A0A6M1SKR4</accession>
<evidence type="ECO:0000313" key="2">
    <source>
        <dbReference type="EMBL" id="NGP75901.1"/>
    </source>
</evidence>